<dbReference type="PANTHER" id="PTHR21016">
    <property type="entry name" value="BETA-AMYLOID BINDING PROTEIN-RELATED"/>
    <property type="match status" value="1"/>
</dbReference>
<keyword evidence="3" id="KW-0732">Signal</keyword>
<dbReference type="Proteomes" id="UP000184080">
    <property type="component" value="Unassembled WGS sequence"/>
</dbReference>
<dbReference type="OrthoDB" id="9816361at2"/>
<evidence type="ECO:0000259" key="8">
    <source>
        <dbReference type="Pfam" id="PF05154"/>
    </source>
</evidence>
<evidence type="ECO:0000259" key="9">
    <source>
        <dbReference type="Pfam" id="PF12773"/>
    </source>
</evidence>
<keyword evidence="4 7" id="KW-1133">Transmembrane helix</keyword>
<keyword evidence="2 7" id="KW-0812">Transmembrane</keyword>
<accession>A0A1M6NCW8</accession>
<feature type="domain" description="TM2" evidence="8">
    <location>
        <begin position="57"/>
        <end position="109"/>
    </location>
</feature>
<protein>
    <submittedName>
        <fullName evidence="10">Double zinc ribbon</fullName>
    </submittedName>
</protein>
<dbReference type="Pfam" id="PF05154">
    <property type="entry name" value="TM2"/>
    <property type="match status" value="1"/>
</dbReference>
<dbReference type="InterPro" id="IPR007829">
    <property type="entry name" value="TM2"/>
</dbReference>
<evidence type="ECO:0000313" key="10">
    <source>
        <dbReference type="EMBL" id="SHJ93446.1"/>
    </source>
</evidence>
<feature type="transmembrane region" description="Helical" evidence="7">
    <location>
        <begin position="62"/>
        <end position="80"/>
    </location>
</feature>
<keyword evidence="6" id="KW-0325">Glycoprotein</keyword>
<feature type="domain" description="DZANK-type" evidence="9">
    <location>
        <begin position="3"/>
        <end position="49"/>
    </location>
</feature>
<dbReference type="InterPro" id="IPR025874">
    <property type="entry name" value="DZR"/>
</dbReference>
<dbReference type="Pfam" id="PF12773">
    <property type="entry name" value="DZR"/>
    <property type="match status" value="1"/>
</dbReference>
<dbReference type="AlphaFoldDB" id="A0A1M6NCW8"/>
<evidence type="ECO:0000256" key="2">
    <source>
        <dbReference type="ARBA" id="ARBA00022692"/>
    </source>
</evidence>
<dbReference type="Gene3D" id="4.10.1060.50">
    <property type="match status" value="1"/>
</dbReference>
<name>A0A1M6NCW8_9CLOT</name>
<dbReference type="InterPro" id="IPR038587">
    <property type="entry name" value="Ribosomal_eL40_sf"/>
</dbReference>
<evidence type="ECO:0000256" key="4">
    <source>
        <dbReference type="ARBA" id="ARBA00022989"/>
    </source>
</evidence>
<organism evidence="10 11">
    <name type="scientific">Clostridium amylolyticum</name>
    <dbReference type="NCBI Taxonomy" id="1121298"/>
    <lineage>
        <taxon>Bacteria</taxon>
        <taxon>Bacillati</taxon>
        <taxon>Bacillota</taxon>
        <taxon>Clostridia</taxon>
        <taxon>Eubacteriales</taxon>
        <taxon>Clostridiaceae</taxon>
        <taxon>Clostridium</taxon>
    </lineage>
</organism>
<dbReference type="STRING" id="1121298.SAMN05444401_0158"/>
<evidence type="ECO:0000256" key="7">
    <source>
        <dbReference type="SAM" id="Phobius"/>
    </source>
</evidence>
<comment type="subcellular location">
    <subcellularLocation>
        <location evidence="1">Membrane</location>
        <topology evidence="1">Multi-pass membrane protein</topology>
    </subcellularLocation>
</comment>
<dbReference type="InterPro" id="IPR050932">
    <property type="entry name" value="TM2D1-3-like"/>
</dbReference>
<evidence type="ECO:0000256" key="6">
    <source>
        <dbReference type="ARBA" id="ARBA00023180"/>
    </source>
</evidence>
<evidence type="ECO:0000313" key="11">
    <source>
        <dbReference type="Proteomes" id="UP000184080"/>
    </source>
</evidence>
<dbReference type="PANTHER" id="PTHR21016:SF7">
    <property type="entry name" value="TM2 DOMAIN-CONTAINING PROTEIN 3"/>
    <property type="match status" value="1"/>
</dbReference>
<evidence type="ECO:0000256" key="5">
    <source>
        <dbReference type="ARBA" id="ARBA00023136"/>
    </source>
</evidence>
<dbReference type="RefSeq" id="WP_073011918.1">
    <property type="nucleotide sequence ID" value="NZ_FQZO01000011.1"/>
</dbReference>
<dbReference type="EMBL" id="FQZO01000011">
    <property type="protein sequence ID" value="SHJ93446.1"/>
    <property type="molecule type" value="Genomic_DNA"/>
</dbReference>
<evidence type="ECO:0000256" key="1">
    <source>
        <dbReference type="ARBA" id="ARBA00004141"/>
    </source>
</evidence>
<sequence>MYCRNCGEQVDPNAKVCVKCGSETLKGKYYCNNCGQATDENASICSKCGIALKNVGSRSKMVAGLLGLFLGSLGVHRFYLGYIGIGILQIVVTIVTCGIGSLWGFIEGILILVGNFDKDFDGNNLAD</sequence>
<feature type="transmembrane region" description="Helical" evidence="7">
    <location>
        <begin position="86"/>
        <end position="113"/>
    </location>
</feature>
<dbReference type="GO" id="GO:0016020">
    <property type="term" value="C:membrane"/>
    <property type="evidence" value="ECO:0007669"/>
    <property type="project" value="UniProtKB-SubCell"/>
</dbReference>
<keyword evidence="11" id="KW-1185">Reference proteome</keyword>
<evidence type="ECO:0000256" key="3">
    <source>
        <dbReference type="ARBA" id="ARBA00022729"/>
    </source>
</evidence>
<reference evidence="10 11" key="1">
    <citation type="submission" date="2016-11" db="EMBL/GenBank/DDBJ databases">
        <authorList>
            <person name="Jaros S."/>
            <person name="Januszkiewicz K."/>
            <person name="Wedrychowicz H."/>
        </authorList>
    </citation>
    <scope>NUCLEOTIDE SEQUENCE [LARGE SCALE GENOMIC DNA]</scope>
    <source>
        <strain evidence="10 11">DSM 21864</strain>
    </source>
</reference>
<proteinExistence type="predicted"/>
<keyword evidence="5 7" id="KW-0472">Membrane</keyword>
<gene>
    <name evidence="10" type="ORF">SAMN05444401_0158</name>
</gene>